<comment type="pathway">
    <text evidence="2">Amino-acid biosynthesis; L-methionine biosynthesis via de novo pathway; O-acetyl-L-homoserine from L-homoserine: step 1/1.</text>
</comment>
<evidence type="ECO:0000256" key="3">
    <source>
        <dbReference type="PIRSR" id="PIRSR000443-1"/>
    </source>
</evidence>
<protein>
    <recommendedName>
        <fullName evidence="2">Homoserine O-acetyltransferase</fullName>
        <shortName evidence="2">HAT</shortName>
        <ecNumber evidence="2">2.3.1.31</ecNumber>
    </recommendedName>
    <alternativeName>
        <fullName evidence="2">Homoserine transacetylase</fullName>
        <shortName evidence="2">HTA</shortName>
    </alternativeName>
</protein>
<evidence type="ECO:0000259" key="4">
    <source>
        <dbReference type="Pfam" id="PF00561"/>
    </source>
</evidence>
<evidence type="ECO:0000256" key="2">
    <source>
        <dbReference type="HAMAP-Rule" id="MF_00296"/>
    </source>
</evidence>
<keyword evidence="2" id="KW-0963">Cytoplasm</keyword>
<dbReference type="STRING" id="1121881.SAMN02745225_02183"/>
<gene>
    <name evidence="2" type="primary">metXA</name>
    <name evidence="5" type="ORF">SAMN02745225_02183</name>
</gene>
<keyword evidence="1 2" id="KW-0808">Transferase</keyword>
<proteinExistence type="inferred from homology"/>
<dbReference type="Pfam" id="PF00561">
    <property type="entry name" value="Abhydrolase_1"/>
    <property type="match status" value="1"/>
</dbReference>
<evidence type="ECO:0000256" key="1">
    <source>
        <dbReference type="ARBA" id="ARBA00022679"/>
    </source>
</evidence>
<dbReference type="AlphaFoldDB" id="A0A1M4XYY4"/>
<dbReference type="GO" id="GO:0009092">
    <property type="term" value="P:homoserine metabolic process"/>
    <property type="evidence" value="ECO:0007669"/>
    <property type="project" value="TreeGrafter"/>
</dbReference>
<dbReference type="Gene3D" id="3.40.50.1820">
    <property type="entry name" value="alpha/beta hydrolase"/>
    <property type="match status" value="1"/>
</dbReference>
<feature type="active site" description="Nucleophile" evidence="2 3">
    <location>
        <position position="163"/>
    </location>
</feature>
<dbReference type="GO" id="GO:0005737">
    <property type="term" value="C:cytoplasm"/>
    <property type="evidence" value="ECO:0007669"/>
    <property type="project" value="UniProtKB-SubCell"/>
</dbReference>
<feature type="domain" description="AB hydrolase-1" evidence="4">
    <location>
        <begin position="58"/>
        <end position="356"/>
    </location>
</feature>
<feature type="active site" evidence="2 3">
    <location>
        <position position="350"/>
    </location>
</feature>
<keyword evidence="2" id="KW-0028">Amino-acid biosynthesis</keyword>
<keyword evidence="2" id="KW-0486">Methionine biosynthesis</keyword>
<dbReference type="EMBL" id="FQUL01000049">
    <property type="protein sequence ID" value="SHE98655.1"/>
    <property type="molecule type" value="Genomic_DNA"/>
</dbReference>
<feature type="active site" evidence="2 3">
    <location>
        <position position="320"/>
    </location>
</feature>
<dbReference type="InterPro" id="IPR008220">
    <property type="entry name" value="HAT_MetX-like"/>
</dbReference>
<comment type="subcellular location">
    <subcellularLocation>
        <location evidence="2">Cytoplasm</location>
    </subcellularLocation>
</comment>
<dbReference type="GO" id="GO:0009086">
    <property type="term" value="P:methionine biosynthetic process"/>
    <property type="evidence" value="ECO:0007669"/>
    <property type="project" value="UniProtKB-UniRule"/>
</dbReference>
<name>A0A1M4XYY4_9ACTN</name>
<comment type="subunit">
    <text evidence="2">Homodimer.</text>
</comment>
<comment type="similarity">
    <text evidence="2">Belongs to the AB hydrolase superfamily. MetX family.</text>
</comment>
<organism evidence="5 6">
    <name type="scientific">Ferrithrix thermotolerans DSM 19514</name>
    <dbReference type="NCBI Taxonomy" id="1121881"/>
    <lineage>
        <taxon>Bacteria</taxon>
        <taxon>Bacillati</taxon>
        <taxon>Actinomycetota</taxon>
        <taxon>Acidimicrobiia</taxon>
        <taxon>Acidimicrobiales</taxon>
        <taxon>Acidimicrobiaceae</taxon>
        <taxon>Ferrithrix</taxon>
    </lineage>
</organism>
<dbReference type="HAMAP" id="MF_00296">
    <property type="entry name" value="MetX_acyltransf"/>
    <property type="match status" value="1"/>
</dbReference>
<dbReference type="SUPFAM" id="SSF53474">
    <property type="entry name" value="alpha/beta-Hydrolases"/>
    <property type="match status" value="1"/>
</dbReference>
<keyword evidence="6" id="KW-1185">Reference proteome</keyword>
<reference evidence="6" key="1">
    <citation type="submission" date="2016-11" db="EMBL/GenBank/DDBJ databases">
        <authorList>
            <person name="Varghese N."/>
            <person name="Submissions S."/>
        </authorList>
    </citation>
    <scope>NUCLEOTIDE SEQUENCE [LARGE SCALE GENOMIC DNA]</scope>
    <source>
        <strain evidence="6">DSM 19514</strain>
    </source>
</reference>
<sequence>MLPKRIELFKETSPSTITTSGKIKVRVLESFETESGVNVGPIEVAYETWGTLNDSASNAVLVLHALTGDSHVIGEQDHNHPTPGWWNGLIGPGLAIDTRKYFVVCPNVLGGCQGTTGPTSISPDGQIYGSRFPQITVGDQVRVERALSDLLGIDRYVAVIGGSMGGMRALEWGVRFPESSGSIFLLAVGPSATAEQIALSSLQIQIIQSDPNFHHGNYHKFGTSPDNGLRLARALAHLSYRSPDEMERRFGANKTPLGDYEVFSYLLHHGDKLVSRFDANSYIRLSQAMSDFNVGKGRGGIEHALRGIDAPLTVIGISSDRLFPVSQQHQIAESVPNCAGLHIIESDIGHDGFLTEIQSIGKIIQEALNRYSQGKSHYFGYGESVAI</sequence>
<dbReference type="NCBIfam" id="NF001209">
    <property type="entry name" value="PRK00175.1"/>
    <property type="match status" value="1"/>
</dbReference>
<dbReference type="PANTHER" id="PTHR32268">
    <property type="entry name" value="HOMOSERINE O-ACETYLTRANSFERASE"/>
    <property type="match status" value="1"/>
</dbReference>
<dbReference type="UniPathway" id="UPA00051">
    <property type="reaction ID" value="UER00074"/>
</dbReference>
<feature type="binding site" evidence="2">
    <location>
        <position position="233"/>
    </location>
    <ligand>
        <name>substrate</name>
    </ligand>
</feature>
<dbReference type="GO" id="GO:0004414">
    <property type="term" value="F:homoserine O-acetyltransferase activity"/>
    <property type="evidence" value="ECO:0007669"/>
    <property type="project" value="UniProtKB-UniRule"/>
</dbReference>
<dbReference type="InterPro" id="IPR000073">
    <property type="entry name" value="AB_hydrolase_1"/>
</dbReference>
<dbReference type="NCBIfam" id="TIGR01392">
    <property type="entry name" value="homoserO_Ac_trn"/>
    <property type="match status" value="1"/>
</dbReference>
<evidence type="ECO:0000313" key="5">
    <source>
        <dbReference type="EMBL" id="SHE98655.1"/>
    </source>
</evidence>
<comment type="caution">
    <text evidence="2">Lacks conserved residue(s) required for the propagation of feature annotation.</text>
</comment>
<evidence type="ECO:0000313" key="6">
    <source>
        <dbReference type="Proteomes" id="UP000184295"/>
    </source>
</evidence>
<dbReference type="PIRSF" id="PIRSF000443">
    <property type="entry name" value="Homoser_Ac_trans"/>
    <property type="match status" value="1"/>
</dbReference>
<dbReference type="PANTHER" id="PTHR32268:SF11">
    <property type="entry name" value="HOMOSERINE O-ACETYLTRANSFERASE"/>
    <property type="match status" value="1"/>
</dbReference>
<dbReference type="InterPro" id="IPR029058">
    <property type="entry name" value="AB_hydrolase_fold"/>
</dbReference>
<dbReference type="Proteomes" id="UP000184295">
    <property type="component" value="Unassembled WGS sequence"/>
</dbReference>
<comment type="function">
    <text evidence="2">Transfers an acetyl group from acetyl-CoA to L-homoserine, forming acetyl-L-homoserine.</text>
</comment>
<dbReference type="EC" id="2.3.1.31" evidence="2"/>
<accession>A0A1M4XYY4</accession>
<comment type="catalytic activity">
    <reaction evidence="2">
        <text>L-homoserine + acetyl-CoA = O-acetyl-L-homoserine + CoA</text>
        <dbReference type="Rhea" id="RHEA:13701"/>
        <dbReference type="ChEBI" id="CHEBI:57287"/>
        <dbReference type="ChEBI" id="CHEBI:57288"/>
        <dbReference type="ChEBI" id="CHEBI:57476"/>
        <dbReference type="ChEBI" id="CHEBI:57716"/>
        <dbReference type="EC" id="2.3.1.31"/>
    </reaction>
</comment>
<feature type="binding site" evidence="2">
    <location>
        <position position="351"/>
    </location>
    <ligand>
        <name>substrate</name>
    </ligand>
</feature>
<keyword evidence="2" id="KW-0012">Acyltransferase</keyword>